<reference evidence="2 3" key="1">
    <citation type="submission" date="2015-08" db="EMBL/GenBank/DDBJ databases">
        <authorList>
            <person name="Babu N.S."/>
            <person name="Beckwith C.J."/>
            <person name="Beseler K.G."/>
            <person name="Brison A."/>
            <person name="Carone J.V."/>
            <person name="Caskin T.P."/>
            <person name="Diamond M."/>
            <person name="Durham M.E."/>
            <person name="Foxe J.M."/>
            <person name="Go M."/>
            <person name="Henderson B.A."/>
            <person name="Jones I.B."/>
            <person name="McGettigan J.A."/>
            <person name="Micheletti S.J."/>
            <person name="Nasrallah M.E."/>
            <person name="Ortiz D."/>
            <person name="Piller C.R."/>
            <person name="Privatt S.R."/>
            <person name="Schneider S.L."/>
            <person name="Sharp S."/>
            <person name="Smith T.C."/>
            <person name="Stanton J.D."/>
            <person name="Ullery H.E."/>
            <person name="Wilson R.J."/>
            <person name="Serrano M.G."/>
            <person name="Buck G."/>
            <person name="Lee V."/>
            <person name="Wang Y."/>
            <person name="Carvalho R."/>
            <person name="Voegtly L."/>
            <person name="Shi R."/>
            <person name="Duckworth R."/>
            <person name="Johnson A."/>
            <person name="Loviza R."/>
            <person name="Walstead R."/>
            <person name="Shah Z."/>
            <person name="Kiflezghi M."/>
            <person name="Wade K."/>
            <person name="Ball S.L."/>
            <person name="Bradley K.W."/>
            <person name="Asai D.J."/>
            <person name="Bowman C.A."/>
            <person name="Russell D.A."/>
            <person name="Pope W.H."/>
            <person name="Jacobs-Sera D."/>
            <person name="Hendrix R.W."/>
            <person name="Hatfull G.F."/>
        </authorList>
    </citation>
    <scope>NUCLEOTIDE SEQUENCE [LARGE SCALE GENOMIC DNA]</scope>
    <source>
        <strain evidence="2 3">DSM 27710</strain>
    </source>
</reference>
<name>A0A0K1PI15_9BACT</name>
<dbReference type="KEGG" id="vin:AKJ08_3544"/>
<sequence length="42" mass="4392">MGVTARKTGVRGGRNSSRPGASGRDVRRSSPRLAAMAIPKEP</sequence>
<accession>A0A0K1PI15</accession>
<dbReference type="STRING" id="1391653.AKJ08_3544"/>
<proteinExistence type="predicted"/>
<organism evidence="2 3">
    <name type="scientific">Vulgatibacter incomptus</name>
    <dbReference type="NCBI Taxonomy" id="1391653"/>
    <lineage>
        <taxon>Bacteria</taxon>
        <taxon>Pseudomonadati</taxon>
        <taxon>Myxococcota</taxon>
        <taxon>Myxococcia</taxon>
        <taxon>Myxococcales</taxon>
        <taxon>Cystobacterineae</taxon>
        <taxon>Vulgatibacteraceae</taxon>
        <taxon>Vulgatibacter</taxon>
    </lineage>
</organism>
<feature type="region of interest" description="Disordered" evidence="1">
    <location>
        <begin position="1"/>
        <end position="42"/>
    </location>
</feature>
<evidence type="ECO:0000313" key="3">
    <source>
        <dbReference type="Proteomes" id="UP000055590"/>
    </source>
</evidence>
<evidence type="ECO:0000256" key="1">
    <source>
        <dbReference type="SAM" id="MobiDB-lite"/>
    </source>
</evidence>
<gene>
    <name evidence="2" type="ORF">AKJ08_3544</name>
</gene>
<protein>
    <submittedName>
        <fullName evidence="2">Uncharacterized protein</fullName>
    </submittedName>
</protein>
<evidence type="ECO:0000313" key="2">
    <source>
        <dbReference type="EMBL" id="AKU93157.1"/>
    </source>
</evidence>
<dbReference type="EMBL" id="CP012332">
    <property type="protein sequence ID" value="AKU93157.1"/>
    <property type="molecule type" value="Genomic_DNA"/>
</dbReference>
<dbReference type="AlphaFoldDB" id="A0A0K1PI15"/>
<keyword evidence="3" id="KW-1185">Reference proteome</keyword>
<dbReference type="Proteomes" id="UP000055590">
    <property type="component" value="Chromosome"/>
</dbReference>